<dbReference type="RefSeq" id="WP_114439097.1">
    <property type="nucleotide sequence ID" value="NZ_QOZG01000002.1"/>
</dbReference>
<organism evidence="7 8">
    <name type="scientific">Phyllobacterium salinisoli</name>
    <dbReference type="NCBI Taxonomy" id="1899321"/>
    <lineage>
        <taxon>Bacteria</taxon>
        <taxon>Pseudomonadati</taxon>
        <taxon>Pseudomonadota</taxon>
        <taxon>Alphaproteobacteria</taxon>
        <taxon>Hyphomicrobiales</taxon>
        <taxon>Phyllobacteriaceae</taxon>
        <taxon>Phyllobacterium</taxon>
    </lineage>
</organism>
<dbReference type="Proteomes" id="UP000253420">
    <property type="component" value="Unassembled WGS sequence"/>
</dbReference>
<dbReference type="InterPro" id="IPR001123">
    <property type="entry name" value="LeuE-type"/>
</dbReference>
<keyword evidence="8" id="KW-1185">Reference proteome</keyword>
<evidence type="ECO:0000313" key="7">
    <source>
        <dbReference type="EMBL" id="RCS24650.1"/>
    </source>
</evidence>
<keyword evidence="5 6" id="KW-0472">Membrane</keyword>
<evidence type="ECO:0000256" key="2">
    <source>
        <dbReference type="ARBA" id="ARBA00022475"/>
    </source>
</evidence>
<gene>
    <name evidence="7" type="ORF">DUT91_03955</name>
</gene>
<name>A0A368K990_9HYPH</name>
<sequence>MEAIIHYLPDLLLAYTICGLSILSPGPNVLAVMGTSMGEGRRQGKALAWGISSGSFLWALMAWAGLIAVIAAYAAVLVAIKIAGGVYLLWLAIKAFRSAAQATEPIARTFRGAKDLRAFFLRGLTIQMTNPKTAFSWIAIMSLGLDANAPLWVGLAIVFGTILISAVGHQVYAVVFSTQPMITAYRRGRRWIQVSLGAFFCFASFKLLTAKT</sequence>
<keyword evidence="2" id="KW-1003">Cell membrane</keyword>
<dbReference type="GO" id="GO:0005886">
    <property type="term" value="C:plasma membrane"/>
    <property type="evidence" value="ECO:0007669"/>
    <property type="project" value="UniProtKB-SubCell"/>
</dbReference>
<proteinExistence type="predicted"/>
<dbReference type="PANTHER" id="PTHR30086">
    <property type="entry name" value="ARGININE EXPORTER PROTEIN ARGO"/>
    <property type="match status" value="1"/>
</dbReference>
<feature type="transmembrane region" description="Helical" evidence="6">
    <location>
        <begin position="46"/>
        <end position="64"/>
    </location>
</feature>
<evidence type="ECO:0000256" key="1">
    <source>
        <dbReference type="ARBA" id="ARBA00004651"/>
    </source>
</evidence>
<feature type="transmembrane region" description="Helical" evidence="6">
    <location>
        <begin position="12"/>
        <end position="34"/>
    </location>
</feature>
<dbReference type="Pfam" id="PF01810">
    <property type="entry name" value="LysE"/>
    <property type="match status" value="1"/>
</dbReference>
<evidence type="ECO:0000256" key="6">
    <source>
        <dbReference type="SAM" id="Phobius"/>
    </source>
</evidence>
<evidence type="ECO:0000256" key="5">
    <source>
        <dbReference type="ARBA" id="ARBA00023136"/>
    </source>
</evidence>
<evidence type="ECO:0000256" key="3">
    <source>
        <dbReference type="ARBA" id="ARBA00022692"/>
    </source>
</evidence>
<comment type="caution">
    <text evidence="7">The sequence shown here is derived from an EMBL/GenBank/DDBJ whole genome shotgun (WGS) entry which is preliminary data.</text>
</comment>
<reference evidence="7 8" key="1">
    <citation type="submission" date="2018-07" db="EMBL/GenBank/DDBJ databases">
        <title>The draft genome of Phyllobacterium salinisoli.</title>
        <authorList>
            <person name="Liu L."/>
            <person name="Li L."/>
            <person name="Zhang X."/>
            <person name="Liang L."/>
        </authorList>
    </citation>
    <scope>NUCLEOTIDE SEQUENCE [LARGE SCALE GENOMIC DNA]</scope>
    <source>
        <strain evidence="7 8">LLAN61</strain>
    </source>
</reference>
<protein>
    <submittedName>
        <fullName evidence="7">LysE family translocator</fullName>
    </submittedName>
</protein>
<comment type="subcellular location">
    <subcellularLocation>
        <location evidence="1">Cell membrane</location>
        <topology evidence="1">Multi-pass membrane protein</topology>
    </subcellularLocation>
</comment>
<accession>A0A368K990</accession>
<keyword evidence="4 6" id="KW-1133">Transmembrane helix</keyword>
<evidence type="ECO:0000256" key="4">
    <source>
        <dbReference type="ARBA" id="ARBA00022989"/>
    </source>
</evidence>
<feature type="transmembrane region" description="Helical" evidence="6">
    <location>
        <begin position="70"/>
        <end position="93"/>
    </location>
</feature>
<keyword evidence="3 6" id="KW-0812">Transmembrane</keyword>
<dbReference type="AlphaFoldDB" id="A0A368K990"/>
<dbReference type="EMBL" id="QOZG01000002">
    <property type="protein sequence ID" value="RCS24650.1"/>
    <property type="molecule type" value="Genomic_DNA"/>
</dbReference>
<evidence type="ECO:0000313" key="8">
    <source>
        <dbReference type="Proteomes" id="UP000253420"/>
    </source>
</evidence>
<dbReference type="OrthoDB" id="7659099at2"/>
<dbReference type="GO" id="GO:0015171">
    <property type="term" value="F:amino acid transmembrane transporter activity"/>
    <property type="evidence" value="ECO:0007669"/>
    <property type="project" value="TreeGrafter"/>
</dbReference>
<feature type="transmembrane region" description="Helical" evidence="6">
    <location>
        <begin position="151"/>
        <end position="171"/>
    </location>
</feature>
<dbReference type="PANTHER" id="PTHR30086:SF20">
    <property type="entry name" value="ARGININE EXPORTER PROTEIN ARGO-RELATED"/>
    <property type="match status" value="1"/>
</dbReference>